<feature type="compositionally biased region" description="Basic residues" evidence="1">
    <location>
        <begin position="174"/>
        <end position="183"/>
    </location>
</feature>
<dbReference type="RefSeq" id="XP_019035806.1">
    <property type="nucleotide sequence ID" value="XM_019172864.1"/>
</dbReference>
<sequence length="183" mass="20751">MSIYAASAADERAAQIETKRAAHVCHVHLFRLHTRLRCSQRRNTCEIPNDERIRDIVNERVRVLLVLGDSEMIAIPCSSLFWLSTPAPSSTKDNRPETAIPNVESKPDKKDGLGWVLKRFPVLARRKSGETTFSVQSVESSIKTAQKDSKLSLRSRLSPFKKSSEGSGADRHQWKGRRWNGRR</sequence>
<dbReference type="EMBL" id="AWGH01000001">
    <property type="protein sequence ID" value="ODO08951.1"/>
    <property type="molecule type" value="Genomic_DNA"/>
</dbReference>
<comment type="caution">
    <text evidence="2">The sequence shown here is derived from an EMBL/GenBank/DDBJ whole genome shotgun (WGS) entry which is preliminary data.</text>
</comment>
<name>A0A1E3K7B0_9TREE</name>
<evidence type="ECO:0000256" key="1">
    <source>
        <dbReference type="SAM" id="MobiDB-lite"/>
    </source>
</evidence>
<organism evidence="2 3">
    <name type="scientific">Cryptococcus wingfieldii CBS 7118</name>
    <dbReference type="NCBI Taxonomy" id="1295528"/>
    <lineage>
        <taxon>Eukaryota</taxon>
        <taxon>Fungi</taxon>
        <taxon>Dikarya</taxon>
        <taxon>Basidiomycota</taxon>
        <taxon>Agaricomycotina</taxon>
        <taxon>Tremellomycetes</taxon>
        <taxon>Tremellales</taxon>
        <taxon>Cryptococcaceae</taxon>
        <taxon>Cryptococcus</taxon>
    </lineage>
</organism>
<feature type="region of interest" description="Disordered" evidence="1">
    <location>
        <begin position="142"/>
        <end position="183"/>
    </location>
</feature>
<accession>A0A1E3K7B0</accession>
<keyword evidence="3" id="KW-1185">Reference proteome</keyword>
<gene>
    <name evidence="2" type="ORF">L198_00690</name>
</gene>
<dbReference type="Proteomes" id="UP000094819">
    <property type="component" value="Unassembled WGS sequence"/>
</dbReference>
<feature type="compositionally biased region" description="Low complexity" evidence="1">
    <location>
        <begin position="152"/>
        <end position="161"/>
    </location>
</feature>
<evidence type="ECO:0000313" key="2">
    <source>
        <dbReference type="EMBL" id="ODO08951.1"/>
    </source>
</evidence>
<evidence type="ECO:0000313" key="3">
    <source>
        <dbReference type="Proteomes" id="UP000094819"/>
    </source>
</evidence>
<feature type="region of interest" description="Disordered" evidence="1">
    <location>
        <begin position="87"/>
        <end position="106"/>
    </location>
</feature>
<dbReference type="AlphaFoldDB" id="A0A1E3K7B0"/>
<feature type="compositionally biased region" description="Basic and acidic residues" evidence="1">
    <location>
        <begin position="162"/>
        <end position="173"/>
    </location>
</feature>
<proteinExistence type="predicted"/>
<reference evidence="2 3" key="1">
    <citation type="submission" date="2016-06" db="EMBL/GenBank/DDBJ databases">
        <title>Evolution of pathogenesis and genome organization in the Tremellales.</title>
        <authorList>
            <person name="Cuomo C."/>
            <person name="Litvintseva A."/>
            <person name="Heitman J."/>
            <person name="Chen Y."/>
            <person name="Sun S."/>
            <person name="Springer D."/>
            <person name="Dromer F."/>
            <person name="Young S."/>
            <person name="Zeng Q."/>
            <person name="Chapman S."/>
            <person name="Gujja S."/>
            <person name="Saif S."/>
            <person name="Birren B."/>
        </authorList>
    </citation>
    <scope>NUCLEOTIDE SEQUENCE [LARGE SCALE GENOMIC DNA]</scope>
    <source>
        <strain evidence="2 3">CBS 7118</strain>
    </source>
</reference>
<protein>
    <submittedName>
        <fullName evidence="2">Uncharacterized protein</fullName>
    </submittedName>
</protein>
<dbReference type="GeneID" id="30189903"/>